<dbReference type="WBParaSite" id="L893_g19919.t1">
    <property type="protein sequence ID" value="L893_g19919.t1"/>
    <property type="gene ID" value="L893_g19919"/>
</dbReference>
<reference evidence="2" key="1">
    <citation type="submission" date="2016-11" db="UniProtKB">
        <authorList>
            <consortium name="WormBaseParasite"/>
        </authorList>
    </citation>
    <scope>IDENTIFICATION</scope>
</reference>
<accession>A0A1I7YUQ7</accession>
<protein>
    <submittedName>
        <fullName evidence="2">Endonuclease-reverse transcriptase</fullName>
    </submittedName>
</protein>
<dbReference type="AlphaFoldDB" id="A0A1I7YUQ7"/>
<name>A0A1I7YUQ7_9BILA</name>
<evidence type="ECO:0000313" key="2">
    <source>
        <dbReference type="WBParaSite" id="L893_g19919.t1"/>
    </source>
</evidence>
<sequence>MCVLPAMLYGCETWALTKSAKKKLAAAQRKMERQMAGVTILDRRTNEWLQGVTKVIDVVEAAAARKWRFAWKLANEDAAKQKWSTRIAEWRPPLKRPAGRPRTRWRDDITKAVGTRRWHTIARSVSLQDWCSRRLATNTSP</sequence>
<keyword evidence="1" id="KW-1185">Reference proteome</keyword>
<proteinExistence type="predicted"/>
<dbReference type="Proteomes" id="UP000095287">
    <property type="component" value="Unplaced"/>
</dbReference>
<organism evidence="1 2">
    <name type="scientific">Steinernema glaseri</name>
    <dbReference type="NCBI Taxonomy" id="37863"/>
    <lineage>
        <taxon>Eukaryota</taxon>
        <taxon>Metazoa</taxon>
        <taxon>Ecdysozoa</taxon>
        <taxon>Nematoda</taxon>
        <taxon>Chromadorea</taxon>
        <taxon>Rhabditida</taxon>
        <taxon>Tylenchina</taxon>
        <taxon>Panagrolaimomorpha</taxon>
        <taxon>Strongyloidoidea</taxon>
        <taxon>Steinernematidae</taxon>
        <taxon>Steinernema</taxon>
    </lineage>
</organism>
<evidence type="ECO:0000313" key="1">
    <source>
        <dbReference type="Proteomes" id="UP000095287"/>
    </source>
</evidence>